<comment type="subcellular location">
    <subcellularLocation>
        <location evidence="2">Peroxisome</location>
    </subcellularLocation>
</comment>
<dbReference type="OMA" id="HFATHYL"/>
<dbReference type="InterPro" id="IPR036250">
    <property type="entry name" value="AcylCo_DH-like_C"/>
</dbReference>
<reference evidence="16 17" key="1">
    <citation type="journal article" date="2010" name="Cell">
        <title>The genome of Naegleria gruberi illuminates early eukaryotic versatility.</title>
        <authorList>
            <person name="Fritz-Laylin L.K."/>
            <person name="Prochnik S.E."/>
            <person name="Ginger M.L."/>
            <person name="Dacks J.B."/>
            <person name="Carpenter M.L."/>
            <person name="Field M.C."/>
            <person name="Kuo A."/>
            <person name="Paredez A."/>
            <person name="Chapman J."/>
            <person name="Pham J."/>
            <person name="Shu S."/>
            <person name="Neupane R."/>
            <person name="Cipriano M."/>
            <person name="Mancuso J."/>
            <person name="Tu H."/>
            <person name="Salamov A."/>
            <person name="Lindquist E."/>
            <person name="Shapiro H."/>
            <person name="Lucas S."/>
            <person name="Grigoriev I.V."/>
            <person name="Cande W.Z."/>
            <person name="Fulton C."/>
            <person name="Rokhsar D.S."/>
            <person name="Dawson S.C."/>
        </authorList>
    </citation>
    <scope>NUCLEOTIDE SEQUENCE [LARGE SCALE GENOMIC DNA]</scope>
    <source>
        <strain evidence="16 17">NEG-M</strain>
    </source>
</reference>
<gene>
    <name evidence="16" type="ORF">NAEGRDRAFT_44734</name>
</gene>
<evidence type="ECO:0000256" key="8">
    <source>
        <dbReference type="ARBA" id="ARBA00023098"/>
    </source>
</evidence>
<comment type="similarity">
    <text evidence="3 10">Belongs to the acyl-CoA oxidase family.</text>
</comment>
<dbReference type="Pfam" id="PF01756">
    <property type="entry name" value="ACOX"/>
    <property type="match status" value="1"/>
</dbReference>
<dbReference type="InterPro" id="IPR046373">
    <property type="entry name" value="Acyl-CoA_Oxase/DH_mid-dom_sf"/>
</dbReference>
<dbReference type="InterPro" id="IPR006091">
    <property type="entry name" value="Acyl-CoA_Oxase/DH_mid-dom"/>
</dbReference>
<dbReference type="InterPro" id="IPR055060">
    <property type="entry name" value="ACOX_C_alpha1"/>
</dbReference>
<dbReference type="Pfam" id="PF22924">
    <property type="entry name" value="ACOX_C_alpha1"/>
    <property type="match status" value="1"/>
</dbReference>
<comment type="cofactor">
    <cofactor evidence="1">
        <name>FAD</name>
        <dbReference type="ChEBI" id="CHEBI:57692"/>
    </cofactor>
</comment>
<dbReference type="eggNOG" id="KOG0135">
    <property type="taxonomic scope" value="Eukaryota"/>
</dbReference>
<name>D2VTN0_NAEGR</name>
<feature type="binding site" evidence="12">
    <location>
        <position position="146"/>
    </location>
    <ligand>
        <name>FAD</name>
        <dbReference type="ChEBI" id="CHEBI:57692"/>
    </ligand>
</feature>
<evidence type="ECO:0000256" key="7">
    <source>
        <dbReference type="ARBA" id="ARBA00023002"/>
    </source>
</evidence>
<sequence>MYKFLDTPLMLHKSINITKEEAREVALKQVIFLCQSGYFNVTDMKKNPELFLQRMEAGIIDASMNVKLGVQLLLFAGSIMNLGTKKHHDLYLKRAERCELPGAFAMTEIEHGSNVRELKTTAIFDEQTNEFVLNTPNKGAIKWWLGNAACHATMATVFARLILKGKDYGVHAFLCPIRDPKSMELLPGVIAGDCGDKIGLHGVDNGFLEFENVRIPYDNLLDRFGGIDLESKSYKSEFDSAGRRFAAVLGELITGRVTIVSGSLNCRRVGCMIATRYASQRTQFSAGKEFPEQPILDYKSHKTRLMPIIASSYVFEFIKRNVVKKYCRLHLEKVSDDELQEIHALSAGVKAAMSWDTQTHLQTLREMCGGHGYSAYNRLGTLRNDHDVLKTFEGDNTVLIQQLGGYLLKEFSKQFSGELISDSVQYIRKQVGGMAQRNPLITRLSSKKHLRNSDYHLQAFEYRTAKLLQECALEINVNKKKQGIFRAFGESLPKLIRLGRAYVEQVALHDYLHGIEQVQDPELKPILKMMGDLYALDIISKNVGDFIDLIKKNKLSAIHDMVEWLCEELRVHAVSLVDSFGFPDFLLDAPIAKRDHVRDDF</sequence>
<dbReference type="SUPFAM" id="SSF56645">
    <property type="entry name" value="Acyl-CoA dehydrogenase NM domain-like"/>
    <property type="match status" value="1"/>
</dbReference>
<dbReference type="EMBL" id="GG738896">
    <property type="protein sequence ID" value="EFC39889.1"/>
    <property type="molecule type" value="Genomic_DNA"/>
</dbReference>
<evidence type="ECO:0000256" key="11">
    <source>
        <dbReference type="PIRSR" id="PIRSR000168-1"/>
    </source>
</evidence>
<dbReference type="GO" id="GO:0071949">
    <property type="term" value="F:FAD binding"/>
    <property type="evidence" value="ECO:0007669"/>
    <property type="project" value="InterPro"/>
</dbReference>
<evidence type="ECO:0000256" key="1">
    <source>
        <dbReference type="ARBA" id="ARBA00001974"/>
    </source>
</evidence>
<evidence type="ECO:0000313" key="17">
    <source>
        <dbReference type="Proteomes" id="UP000006671"/>
    </source>
</evidence>
<keyword evidence="4 10" id="KW-0285">Flavoprotein</keyword>
<evidence type="ECO:0000256" key="2">
    <source>
        <dbReference type="ARBA" id="ARBA00004275"/>
    </source>
</evidence>
<keyword evidence="7" id="KW-0560">Oxidoreductase</keyword>
<dbReference type="Gene3D" id="2.40.110.10">
    <property type="entry name" value="Butyryl-CoA Dehydrogenase, subunit A, domain 2"/>
    <property type="match status" value="1"/>
</dbReference>
<dbReference type="FunFam" id="1.20.140.10:FF:000010">
    <property type="entry name" value="Acyl-coenzyme A oxidase"/>
    <property type="match status" value="1"/>
</dbReference>
<evidence type="ECO:0000259" key="14">
    <source>
        <dbReference type="Pfam" id="PF02770"/>
    </source>
</evidence>
<dbReference type="GO" id="GO:0033540">
    <property type="term" value="P:fatty acid beta-oxidation using acyl-CoA oxidase"/>
    <property type="evidence" value="ECO:0007669"/>
    <property type="project" value="TreeGrafter"/>
</dbReference>
<keyword evidence="6" id="KW-0276">Fatty acid metabolism</keyword>
<dbReference type="VEuPathDB" id="AmoebaDB:NAEGRDRAFT_44734"/>
<evidence type="ECO:0000313" key="16">
    <source>
        <dbReference type="EMBL" id="EFC39889.1"/>
    </source>
</evidence>
<feature type="binding site" evidence="12">
    <location>
        <position position="107"/>
    </location>
    <ligand>
        <name>FAD</name>
        <dbReference type="ChEBI" id="CHEBI:57692"/>
    </ligand>
</feature>
<evidence type="ECO:0000256" key="6">
    <source>
        <dbReference type="ARBA" id="ARBA00022832"/>
    </source>
</evidence>
<dbReference type="InterPro" id="IPR012258">
    <property type="entry name" value="Acyl-CoA_oxidase"/>
</dbReference>
<dbReference type="RefSeq" id="XP_002672633.1">
    <property type="nucleotide sequence ID" value="XM_002672587.1"/>
</dbReference>
<dbReference type="InterPro" id="IPR002655">
    <property type="entry name" value="Acyl-CoA_oxidase_C"/>
</dbReference>
<dbReference type="AlphaFoldDB" id="D2VTN0"/>
<keyword evidence="8" id="KW-0443">Lipid metabolism</keyword>
<feature type="domain" description="Acyl-CoA oxidase C-alpha1" evidence="15">
    <location>
        <begin position="250"/>
        <end position="408"/>
    </location>
</feature>
<proteinExistence type="inferred from homology"/>
<dbReference type="KEGG" id="ngr:NAEGRDRAFT_44734"/>
<dbReference type="SUPFAM" id="SSF47203">
    <property type="entry name" value="Acyl-CoA dehydrogenase C-terminal domain-like"/>
    <property type="match status" value="2"/>
</dbReference>
<dbReference type="Gene3D" id="1.20.140.10">
    <property type="entry name" value="Butyryl-CoA Dehydrogenase, subunit A, domain 3"/>
    <property type="match status" value="2"/>
</dbReference>
<evidence type="ECO:0000256" key="3">
    <source>
        <dbReference type="ARBA" id="ARBA00006288"/>
    </source>
</evidence>
<keyword evidence="17" id="KW-1185">Reference proteome</keyword>
<evidence type="ECO:0000259" key="13">
    <source>
        <dbReference type="Pfam" id="PF01756"/>
    </source>
</evidence>
<feature type="active site" description="Proton acceptor" evidence="11">
    <location>
        <position position="393"/>
    </location>
</feature>
<dbReference type="GO" id="GO:0003997">
    <property type="term" value="F:acyl-CoA oxidase activity"/>
    <property type="evidence" value="ECO:0007669"/>
    <property type="project" value="InterPro"/>
</dbReference>
<dbReference type="PANTHER" id="PTHR10909">
    <property type="entry name" value="ELECTRON TRANSPORT OXIDOREDUCTASE"/>
    <property type="match status" value="1"/>
</dbReference>
<dbReference type="GO" id="GO:0005777">
    <property type="term" value="C:peroxisome"/>
    <property type="evidence" value="ECO:0007669"/>
    <property type="project" value="UniProtKB-SubCell"/>
</dbReference>
<dbReference type="GO" id="GO:0055088">
    <property type="term" value="P:lipid homeostasis"/>
    <property type="evidence" value="ECO:0007669"/>
    <property type="project" value="TreeGrafter"/>
</dbReference>
<evidence type="ECO:0000256" key="5">
    <source>
        <dbReference type="ARBA" id="ARBA00022827"/>
    </source>
</evidence>
<dbReference type="PANTHER" id="PTHR10909:SF378">
    <property type="entry name" value="ACYL-COENZYME A OXIDASE"/>
    <property type="match status" value="1"/>
</dbReference>
<dbReference type="Proteomes" id="UP000006671">
    <property type="component" value="Unassembled WGS sequence"/>
</dbReference>
<organism evidence="17">
    <name type="scientific">Naegleria gruberi</name>
    <name type="common">Amoeba</name>
    <dbReference type="NCBI Taxonomy" id="5762"/>
    <lineage>
        <taxon>Eukaryota</taxon>
        <taxon>Discoba</taxon>
        <taxon>Heterolobosea</taxon>
        <taxon>Tetramitia</taxon>
        <taxon>Eutetramitia</taxon>
        <taxon>Vahlkampfiidae</taxon>
        <taxon>Naegleria</taxon>
    </lineage>
</organism>
<dbReference type="FunFam" id="1.20.140.10:FF:000007">
    <property type="entry name" value="Acyl-coenzyme A oxidase"/>
    <property type="match status" value="1"/>
</dbReference>
<dbReference type="STRING" id="5762.D2VTN0"/>
<protein>
    <recommendedName>
        <fullName evidence="10">Acyl-coenzyme A oxidase</fullName>
    </recommendedName>
</protein>
<keyword evidence="5 10" id="KW-0274">FAD</keyword>
<evidence type="ECO:0000259" key="15">
    <source>
        <dbReference type="Pfam" id="PF22924"/>
    </source>
</evidence>
<accession>D2VTN0</accession>
<dbReference type="Pfam" id="PF02770">
    <property type="entry name" value="Acyl-CoA_dh_M"/>
    <property type="match status" value="1"/>
</dbReference>
<evidence type="ECO:0000256" key="4">
    <source>
        <dbReference type="ARBA" id="ARBA00022630"/>
    </source>
</evidence>
<keyword evidence="9" id="KW-0576">Peroxisome</keyword>
<dbReference type="InterPro" id="IPR009100">
    <property type="entry name" value="AcylCoA_DH/oxidase_NM_dom_sf"/>
</dbReference>
<dbReference type="OrthoDB" id="538336at2759"/>
<evidence type="ECO:0000256" key="12">
    <source>
        <dbReference type="PIRSR" id="PIRSR000168-2"/>
    </source>
</evidence>
<evidence type="ECO:0000256" key="9">
    <source>
        <dbReference type="ARBA" id="ARBA00023140"/>
    </source>
</evidence>
<dbReference type="InParanoid" id="D2VTN0"/>
<dbReference type="FunFam" id="2.40.110.10:FF:000005">
    <property type="entry name" value="Acyl-coenzyme A oxidase"/>
    <property type="match status" value="1"/>
</dbReference>
<feature type="domain" description="Acyl-CoA oxidase/dehydrogenase middle" evidence="14">
    <location>
        <begin position="103"/>
        <end position="213"/>
    </location>
</feature>
<evidence type="ECO:0000256" key="10">
    <source>
        <dbReference type="PIRNR" id="PIRNR000168"/>
    </source>
</evidence>
<dbReference type="GO" id="GO:0005504">
    <property type="term" value="F:fatty acid binding"/>
    <property type="evidence" value="ECO:0007669"/>
    <property type="project" value="TreeGrafter"/>
</dbReference>
<dbReference type="PIRSF" id="PIRSF000168">
    <property type="entry name" value="Acyl-CoA_oxidase"/>
    <property type="match status" value="1"/>
</dbReference>
<dbReference type="GeneID" id="8850931"/>
<feature type="domain" description="Acyl-CoA oxidase C-terminal" evidence="13">
    <location>
        <begin position="456"/>
        <end position="595"/>
    </location>
</feature>